<proteinExistence type="predicted"/>
<name>E9D4A1_COCPS</name>
<dbReference type="AlphaFoldDB" id="E9D4A1"/>
<keyword evidence="2" id="KW-1185">Reference proteome</keyword>
<dbReference type="HOGENOM" id="CLU_1053778_0_0_1"/>
<dbReference type="VEuPathDB" id="FungiDB:CPSG_04440"/>
<reference evidence="2" key="2">
    <citation type="submission" date="2010-03" db="EMBL/GenBank/DDBJ databases">
        <title>The genome sequence of Coccidioides posadasii strain Silveira.</title>
        <authorList>
            <consortium name="The Broad Institute Genome Sequencing Center for Infectious Disease"/>
            <person name="Neafsey D."/>
            <person name="Orbach M."/>
            <person name="Henn M.R."/>
            <person name="Cole G.T."/>
            <person name="Galgiani J."/>
            <person name="Gardner M.J."/>
            <person name="Kirkland T.N."/>
            <person name="Taylor J.W."/>
            <person name="Young S.K."/>
            <person name="Zeng Q."/>
            <person name="Koehrsen M."/>
            <person name="Alvarado L."/>
            <person name="Berlin A."/>
            <person name="Borenstein D."/>
            <person name="Chapman S.B."/>
            <person name="Chen Z."/>
            <person name="Engels R."/>
            <person name="Freedman E."/>
            <person name="Gellesch M."/>
            <person name="Goldberg J."/>
            <person name="Griggs A."/>
            <person name="Gujja S."/>
            <person name="Heilman E."/>
            <person name="Heiman D."/>
            <person name="Howarth C."/>
            <person name="Jen D."/>
            <person name="Larson L."/>
            <person name="Mehta T."/>
            <person name="Neiman D."/>
            <person name="Park D."/>
            <person name="Pearson M."/>
            <person name="Richards J."/>
            <person name="Roberts A."/>
            <person name="Saif S."/>
            <person name="Shea T."/>
            <person name="Shenoy N."/>
            <person name="Sisk P."/>
            <person name="Stolte C."/>
            <person name="Sykes S."/>
            <person name="Walk T."/>
            <person name="White J."/>
            <person name="Yandava C."/>
            <person name="Haas B."/>
            <person name="Nusbaum C."/>
            <person name="Birren B."/>
        </authorList>
    </citation>
    <scope>NUCLEOTIDE SEQUENCE [LARGE SCALE GENOMIC DNA]</scope>
    <source>
        <strain evidence="2">RMSCC 757 / Silveira</strain>
    </source>
</reference>
<reference evidence="2" key="1">
    <citation type="journal article" date="2010" name="Genome Res.">
        <title>Population genomic sequencing of Coccidioides fungi reveals recent hybridization and transposon control.</title>
        <authorList>
            <person name="Neafsey D.E."/>
            <person name="Barker B.M."/>
            <person name="Sharpton T.J."/>
            <person name="Stajich J.E."/>
            <person name="Park D.J."/>
            <person name="Whiston E."/>
            <person name="Hung C.-Y."/>
            <person name="McMahan C."/>
            <person name="White J."/>
            <person name="Sykes S."/>
            <person name="Heiman D."/>
            <person name="Young S."/>
            <person name="Zeng Q."/>
            <person name="Abouelleil A."/>
            <person name="Aftuck L."/>
            <person name="Bessette D."/>
            <person name="Brown A."/>
            <person name="FitzGerald M."/>
            <person name="Lui A."/>
            <person name="Macdonald J.P."/>
            <person name="Priest M."/>
            <person name="Orbach M.J."/>
            <person name="Galgiani J.N."/>
            <person name="Kirkland T.N."/>
            <person name="Cole G.T."/>
            <person name="Birren B.W."/>
            <person name="Henn M.R."/>
            <person name="Taylor J.W."/>
            <person name="Rounsley S.D."/>
        </authorList>
    </citation>
    <scope>NUCLEOTIDE SEQUENCE [LARGE SCALE GENOMIC DNA]</scope>
    <source>
        <strain evidence="2">RMSCC 757 / Silveira</strain>
    </source>
</reference>
<dbReference type="Proteomes" id="UP000002497">
    <property type="component" value="Unassembled WGS sequence"/>
</dbReference>
<dbReference type="EMBL" id="GL636491">
    <property type="protein sequence ID" value="EFW18894.1"/>
    <property type="molecule type" value="Genomic_DNA"/>
</dbReference>
<evidence type="ECO:0000313" key="1">
    <source>
        <dbReference type="EMBL" id="EFW18894.1"/>
    </source>
</evidence>
<evidence type="ECO:0000313" key="2">
    <source>
        <dbReference type="Proteomes" id="UP000002497"/>
    </source>
</evidence>
<protein>
    <submittedName>
        <fullName evidence="1">Predicted protein</fullName>
    </submittedName>
</protein>
<sequence length="264" mass="29572">MDRIDQPERSGLGFRFRAALSPSRRIGLSRYGVYGSRFLRVCVTHNLGRIQVIVEFMQDSGSSDNGRRQQPGVPFRVRNCRNGVILRIDTCGLCIQNEFPLFSHALGTRNCSRIGHSKLLAKYSDPDVQLHDSSGGIRRSSNFPPVWIGSLGPLPSGVSMPQNNSEAVTFIPEAEELQSYLPCERVVEILAAELWQIVSFKITAECDKPRRQRFESVFTAPSRRLFTPSSRLRGLFFHRSQSSNMCCAALSLIQPSVQGTLVLR</sequence>
<accession>E9D4A1</accession>
<organism evidence="2">
    <name type="scientific">Coccidioides posadasii (strain RMSCC 757 / Silveira)</name>
    <name type="common">Valley fever fungus</name>
    <dbReference type="NCBI Taxonomy" id="443226"/>
    <lineage>
        <taxon>Eukaryota</taxon>
        <taxon>Fungi</taxon>
        <taxon>Dikarya</taxon>
        <taxon>Ascomycota</taxon>
        <taxon>Pezizomycotina</taxon>
        <taxon>Eurotiomycetes</taxon>
        <taxon>Eurotiomycetidae</taxon>
        <taxon>Onygenales</taxon>
        <taxon>Onygenaceae</taxon>
        <taxon>Coccidioides</taxon>
    </lineage>
</organism>
<gene>
    <name evidence="1" type="ORF">CPSG_04440</name>
</gene>